<evidence type="ECO:0000256" key="3">
    <source>
        <dbReference type="ARBA" id="ARBA00022833"/>
    </source>
</evidence>
<protein>
    <recommendedName>
        <fullName evidence="5">THAP-type domain-containing protein</fullName>
    </recommendedName>
</protein>
<gene>
    <name evidence="6" type="ORF">EEDITHA_LOCUS4596</name>
</gene>
<dbReference type="GO" id="GO:0008270">
    <property type="term" value="F:zinc ion binding"/>
    <property type="evidence" value="ECO:0007669"/>
    <property type="project" value="UniProtKB-KW"/>
</dbReference>
<proteinExistence type="predicted"/>
<dbReference type="Pfam" id="PF05485">
    <property type="entry name" value="THAP"/>
    <property type="match status" value="1"/>
</dbReference>
<keyword evidence="2" id="KW-0863">Zinc-finger</keyword>
<accession>A0AAU9TMP9</accession>
<dbReference type="Proteomes" id="UP001153954">
    <property type="component" value="Unassembled WGS sequence"/>
</dbReference>
<organism evidence="6 7">
    <name type="scientific">Euphydryas editha</name>
    <name type="common">Edith's checkerspot</name>
    <dbReference type="NCBI Taxonomy" id="104508"/>
    <lineage>
        <taxon>Eukaryota</taxon>
        <taxon>Metazoa</taxon>
        <taxon>Ecdysozoa</taxon>
        <taxon>Arthropoda</taxon>
        <taxon>Hexapoda</taxon>
        <taxon>Insecta</taxon>
        <taxon>Pterygota</taxon>
        <taxon>Neoptera</taxon>
        <taxon>Endopterygota</taxon>
        <taxon>Lepidoptera</taxon>
        <taxon>Glossata</taxon>
        <taxon>Ditrysia</taxon>
        <taxon>Papilionoidea</taxon>
        <taxon>Nymphalidae</taxon>
        <taxon>Nymphalinae</taxon>
        <taxon>Euphydryas</taxon>
    </lineage>
</organism>
<evidence type="ECO:0000256" key="4">
    <source>
        <dbReference type="ARBA" id="ARBA00023125"/>
    </source>
</evidence>
<evidence type="ECO:0000313" key="7">
    <source>
        <dbReference type="Proteomes" id="UP001153954"/>
    </source>
</evidence>
<keyword evidence="4" id="KW-0238">DNA-binding</keyword>
<sequence length="115" mass="13035">MPGCVLRYCKNNSGNTSKCKGITFHREDTWLPSNHSSICSLHFREEDKYTTKTGRRFLKKSAVPCVDPRACQNSTGPVETISEPVSESESIFDTLRKIVLKRKIRKMAIAKKNNS</sequence>
<dbReference type="GO" id="GO:0003677">
    <property type="term" value="F:DNA binding"/>
    <property type="evidence" value="ECO:0007669"/>
    <property type="project" value="UniProtKB-KW"/>
</dbReference>
<evidence type="ECO:0000313" key="6">
    <source>
        <dbReference type="EMBL" id="CAH2088435.1"/>
    </source>
</evidence>
<comment type="caution">
    <text evidence="6">The sequence shown here is derived from an EMBL/GenBank/DDBJ whole genome shotgun (WGS) entry which is preliminary data.</text>
</comment>
<evidence type="ECO:0000256" key="1">
    <source>
        <dbReference type="ARBA" id="ARBA00022723"/>
    </source>
</evidence>
<evidence type="ECO:0000259" key="5">
    <source>
        <dbReference type="Pfam" id="PF05485"/>
    </source>
</evidence>
<feature type="domain" description="THAP-type" evidence="5">
    <location>
        <begin position="4"/>
        <end position="66"/>
    </location>
</feature>
<evidence type="ECO:0000256" key="2">
    <source>
        <dbReference type="ARBA" id="ARBA00022771"/>
    </source>
</evidence>
<dbReference type="SUPFAM" id="SSF57716">
    <property type="entry name" value="Glucocorticoid receptor-like (DNA-binding domain)"/>
    <property type="match status" value="1"/>
</dbReference>
<keyword evidence="1" id="KW-0479">Metal-binding</keyword>
<dbReference type="AlphaFoldDB" id="A0AAU9TMP9"/>
<name>A0AAU9TMP9_EUPED</name>
<keyword evidence="7" id="KW-1185">Reference proteome</keyword>
<dbReference type="EMBL" id="CAKOGL010000007">
    <property type="protein sequence ID" value="CAH2088435.1"/>
    <property type="molecule type" value="Genomic_DNA"/>
</dbReference>
<keyword evidence="3" id="KW-0862">Zinc</keyword>
<dbReference type="InterPro" id="IPR006612">
    <property type="entry name" value="THAP_Znf"/>
</dbReference>
<reference evidence="6" key="1">
    <citation type="submission" date="2022-03" db="EMBL/GenBank/DDBJ databases">
        <authorList>
            <person name="Tunstrom K."/>
        </authorList>
    </citation>
    <scope>NUCLEOTIDE SEQUENCE</scope>
</reference>